<gene>
    <name evidence="11" type="primary">rlmE</name>
    <name evidence="11" type="synonym">ftsJ</name>
    <name evidence="11" type="synonym">rrmJ</name>
    <name evidence="14" type="ORF">A2V81_02695</name>
</gene>
<dbReference type="GO" id="GO:0008650">
    <property type="term" value="F:rRNA (uridine-2'-O-)-methyltransferase activity"/>
    <property type="evidence" value="ECO:0007669"/>
    <property type="project" value="UniProtKB-UniRule"/>
</dbReference>
<evidence type="ECO:0000256" key="10">
    <source>
        <dbReference type="ARBA" id="ARBA00048970"/>
    </source>
</evidence>
<keyword evidence="4 11" id="KW-0949">S-adenosyl-L-methionine</keyword>
<reference evidence="14 15" key="1">
    <citation type="journal article" date="2016" name="Nat. Commun.">
        <title>Thousands of microbial genomes shed light on interconnected biogeochemical processes in an aquifer system.</title>
        <authorList>
            <person name="Anantharaman K."/>
            <person name="Brown C.T."/>
            <person name="Hug L.A."/>
            <person name="Sharon I."/>
            <person name="Castelle C.J."/>
            <person name="Probst A.J."/>
            <person name="Thomas B.C."/>
            <person name="Singh A."/>
            <person name="Wilkins M.J."/>
            <person name="Karaoz U."/>
            <person name="Brodie E.L."/>
            <person name="Williams K.H."/>
            <person name="Hubbard S.S."/>
            <person name="Banfield J.F."/>
        </authorList>
    </citation>
    <scope>NUCLEOTIDE SEQUENCE [LARGE SCALE GENOMIC DNA]</scope>
</reference>
<dbReference type="PIRSF" id="PIRSF005461">
    <property type="entry name" value="23S_rRNA_mtase"/>
    <property type="match status" value="1"/>
</dbReference>
<evidence type="ECO:0000256" key="8">
    <source>
        <dbReference type="ARBA" id="ARBA00041995"/>
    </source>
</evidence>
<accession>A0A1F4XK72</accession>
<dbReference type="InterPro" id="IPR050082">
    <property type="entry name" value="RNA_methyltr_RlmE"/>
</dbReference>
<dbReference type="STRING" id="1817814.A2V81_02695"/>
<organism evidence="14 15">
    <name type="scientific">Candidatus Abawacabacteria bacterium RBG_16_42_10</name>
    <dbReference type="NCBI Taxonomy" id="1817814"/>
    <lineage>
        <taxon>Bacteria</taxon>
        <taxon>Candidatus Abawacaibacteriota</taxon>
    </lineage>
</organism>
<sequence length="200" mass="22305">MSKPFNPKDHFFKKAKEKGFRARSVFKLEELQQRFHLLKRGQKVVDLGCAPGSFLQFAAKIIGPEGRIIGFDIKPVADFHNPLIKTFVASVLEDDIVTVVTQELGVADSIVSDIAPNTSGIGELDHGRSIELNRAIIEISKKTLRPHGDLLLKVFDGGTFPNFIKEAKVLFKEVKVVKPEASRSRSREVYVLCKGFKSNN</sequence>
<feature type="active site" description="Proton acceptor" evidence="11 12">
    <location>
        <position position="153"/>
    </location>
</feature>
<evidence type="ECO:0000256" key="5">
    <source>
        <dbReference type="ARBA" id="ARBA00037569"/>
    </source>
</evidence>
<dbReference type="PANTHER" id="PTHR10920:SF13">
    <property type="entry name" value="PRE-RRNA 2'-O-RIBOSE RNA METHYLTRANSFERASE FTSJ3"/>
    <property type="match status" value="1"/>
</dbReference>
<evidence type="ECO:0000256" key="3">
    <source>
        <dbReference type="ARBA" id="ARBA00022679"/>
    </source>
</evidence>
<comment type="similarity">
    <text evidence="11">Belongs to the class I-like SAM-binding methyltransferase superfamily. RNA methyltransferase RlmE family.</text>
</comment>
<keyword evidence="11" id="KW-0963">Cytoplasm</keyword>
<dbReference type="GO" id="GO:0005737">
    <property type="term" value="C:cytoplasm"/>
    <property type="evidence" value="ECO:0007669"/>
    <property type="project" value="UniProtKB-SubCell"/>
</dbReference>
<dbReference type="AlphaFoldDB" id="A0A1F4XK72"/>
<comment type="caution">
    <text evidence="11">Lacks conserved residue(s) required for the propagation of feature annotation.</text>
</comment>
<dbReference type="Pfam" id="PF01728">
    <property type="entry name" value="FtsJ"/>
    <property type="match status" value="1"/>
</dbReference>
<keyword evidence="1 11" id="KW-0698">rRNA processing</keyword>
<comment type="subcellular location">
    <subcellularLocation>
        <location evidence="11">Cytoplasm</location>
    </subcellularLocation>
</comment>
<feature type="domain" description="Ribosomal RNA methyltransferase FtsJ" evidence="13">
    <location>
        <begin position="20"/>
        <end position="196"/>
    </location>
</feature>
<dbReference type="Gene3D" id="3.40.50.150">
    <property type="entry name" value="Vaccinia Virus protein VP39"/>
    <property type="match status" value="1"/>
</dbReference>
<dbReference type="EMBL" id="MEWR01000011">
    <property type="protein sequence ID" value="OGC82039.1"/>
    <property type="molecule type" value="Genomic_DNA"/>
</dbReference>
<dbReference type="EC" id="2.1.1.166" evidence="6 11"/>
<comment type="function">
    <text evidence="5 11">Specifically methylates the uridine in position 2552 of 23S rRNA at the 2'-O position of the ribose in the fully assembled 50S ribosomal subunit.</text>
</comment>
<evidence type="ECO:0000313" key="14">
    <source>
        <dbReference type="EMBL" id="OGC82039.1"/>
    </source>
</evidence>
<keyword evidence="2 11" id="KW-0489">Methyltransferase</keyword>
<dbReference type="Proteomes" id="UP000177614">
    <property type="component" value="Unassembled WGS sequence"/>
</dbReference>
<evidence type="ECO:0000313" key="15">
    <source>
        <dbReference type="Proteomes" id="UP000177614"/>
    </source>
</evidence>
<evidence type="ECO:0000256" key="9">
    <source>
        <dbReference type="ARBA" id="ARBA00042745"/>
    </source>
</evidence>
<dbReference type="InterPro" id="IPR015507">
    <property type="entry name" value="rRNA-MeTfrase_E"/>
</dbReference>
<evidence type="ECO:0000256" key="2">
    <source>
        <dbReference type="ARBA" id="ARBA00022603"/>
    </source>
</evidence>
<name>A0A1F4XK72_9BACT</name>
<evidence type="ECO:0000256" key="1">
    <source>
        <dbReference type="ARBA" id="ARBA00022552"/>
    </source>
</evidence>
<evidence type="ECO:0000256" key="4">
    <source>
        <dbReference type="ARBA" id="ARBA00022691"/>
    </source>
</evidence>
<comment type="catalytic activity">
    <reaction evidence="10 11">
        <text>uridine(2552) in 23S rRNA + S-adenosyl-L-methionine = 2'-O-methyluridine(2552) in 23S rRNA + S-adenosyl-L-homocysteine + H(+)</text>
        <dbReference type="Rhea" id="RHEA:42720"/>
        <dbReference type="Rhea" id="RHEA-COMP:10202"/>
        <dbReference type="Rhea" id="RHEA-COMP:10203"/>
        <dbReference type="ChEBI" id="CHEBI:15378"/>
        <dbReference type="ChEBI" id="CHEBI:57856"/>
        <dbReference type="ChEBI" id="CHEBI:59789"/>
        <dbReference type="ChEBI" id="CHEBI:65315"/>
        <dbReference type="ChEBI" id="CHEBI:74478"/>
        <dbReference type="EC" id="2.1.1.166"/>
    </reaction>
</comment>
<comment type="caution">
    <text evidence="14">The sequence shown here is derived from an EMBL/GenBank/DDBJ whole genome shotgun (WGS) entry which is preliminary data.</text>
</comment>
<dbReference type="HAMAP" id="MF_01547">
    <property type="entry name" value="RNA_methyltr_E"/>
    <property type="match status" value="1"/>
</dbReference>
<proteinExistence type="inferred from homology"/>
<dbReference type="PANTHER" id="PTHR10920">
    <property type="entry name" value="RIBOSOMAL RNA METHYLTRANSFERASE"/>
    <property type="match status" value="1"/>
</dbReference>
<dbReference type="SUPFAM" id="SSF53335">
    <property type="entry name" value="S-adenosyl-L-methionine-dependent methyltransferases"/>
    <property type="match status" value="1"/>
</dbReference>
<evidence type="ECO:0000256" key="12">
    <source>
        <dbReference type="PIRSR" id="PIRSR005461-1"/>
    </source>
</evidence>
<dbReference type="InterPro" id="IPR029063">
    <property type="entry name" value="SAM-dependent_MTases_sf"/>
</dbReference>
<evidence type="ECO:0000256" key="6">
    <source>
        <dbReference type="ARBA" id="ARBA00038861"/>
    </source>
</evidence>
<evidence type="ECO:0000259" key="13">
    <source>
        <dbReference type="Pfam" id="PF01728"/>
    </source>
</evidence>
<keyword evidence="3 11" id="KW-0808">Transferase</keyword>
<evidence type="ECO:0000256" key="11">
    <source>
        <dbReference type="HAMAP-Rule" id="MF_01547"/>
    </source>
</evidence>
<evidence type="ECO:0000256" key="7">
    <source>
        <dbReference type="ARBA" id="ARBA00041129"/>
    </source>
</evidence>
<protein>
    <recommendedName>
        <fullName evidence="7 11">Ribosomal RNA large subunit methyltransferase E</fullName>
        <ecNumber evidence="6 11">2.1.1.166</ecNumber>
    </recommendedName>
    <alternativeName>
        <fullName evidence="9 11">23S rRNA Um2552 methyltransferase</fullName>
    </alternativeName>
    <alternativeName>
        <fullName evidence="8 11">rRNA (uridine-2'-O-)-methyltransferase</fullName>
    </alternativeName>
</protein>
<dbReference type="InterPro" id="IPR002877">
    <property type="entry name" value="RNA_MeTrfase_FtsJ_dom"/>
</dbReference>